<reference evidence="1 2" key="2">
    <citation type="submission" date="2017-10" db="EMBL/GenBank/DDBJ databases">
        <title>Extensive intraspecific genome diversity in a model arbuscular mycorrhizal fungus.</title>
        <authorList>
            <person name="Chen E.C.H."/>
            <person name="Morin E."/>
            <person name="Baudet D."/>
            <person name="Noel J."/>
            <person name="Ndikumana S."/>
            <person name="Charron P."/>
            <person name="St-Onge C."/>
            <person name="Giorgi J."/>
            <person name="Grigoriev I.V."/>
            <person name="Roux C."/>
            <person name="Martin F.M."/>
            <person name="Corradi N."/>
        </authorList>
    </citation>
    <scope>NUCLEOTIDE SEQUENCE [LARGE SCALE GENOMIC DNA]</scope>
    <source>
        <strain evidence="1 2">C2</strain>
    </source>
</reference>
<accession>A0A2N1LEI2</accession>
<evidence type="ECO:0000313" key="1">
    <source>
        <dbReference type="EMBL" id="PKK47795.1"/>
    </source>
</evidence>
<gene>
    <name evidence="1" type="ORF">RhiirC2_803633</name>
</gene>
<dbReference type="AlphaFoldDB" id="A0A2N1LEI2"/>
<dbReference type="VEuPathDB" id="FungiDB:FUN_014596"/>
<reference evidence="1 2" key="1">
    <citation type="submission" date="2016-04" db="EMBL/GenBank/DDBJ databases">
        <title>Genome analyses suggest a sexual origin of heterokaryosis in a supposedly ancient asexual fungus.</title>
        <authorList>
            <person name="Ropars J."/>
            <person name="Sedzielewska K."/>
            <person name="Noel J."/>
            <person name="Charron P."/>
            <person name="Farinelli L."/>
            <person name="Marton T."/>
            <person name="Kruger M."/>
            <person name="Pelin A."/>
            <person name="Brachmann A."/>
            <person name="Corradi N."/>
        </authorList>
    </citation>
    <scope>NUCLEOTIDE SEQUENCE [LARGE SCALE GENOMIC DNA]</scope>
    <source>
        <strain evidence="1 2">C2</strain>
    </source>
</reference>
<feature type="non-terminal residue" evidence="1">
    <location>
        <position position="1"/>
    </location>
</feature>
<protein>
    <submittedName>
        <fullName evidence="1">Uncharacterized protein</fullName>
    </submittedName>
</protein>
<comment type="caution">
    <text evidence="1">The sequence shown here is derived from an EMBL/GenBank/DDBJ whole genome shotgun (WGS) entry which is preliminary data.</text>
</comment>
<evidence type="ECO:0000313" key="2">
    <source>
        <dbReference type="Proteomes" id="UP000233469"/>
    </source>
</evidence>
<name>A0A2N1LEI2_9GLOM</name>
<dbReference type="EMBL" id="LLXL01008733">
    <property type="protein sequence ID" value="PKK47795.1"/>
    <property type="molecule type" value="Genomic_DNA"/>
</dbReference>
<proteinExistence type="predicted"/>
<organism evidence="1 2">
    <name type="scientific">Rhizophagus irregularis</name>
    <dbReference type="NCBI Taxonomy" id="588596"/>
    <lineage>
        <taxon>Eukaryota</taxon>
        <taxon>Fungi</taxon>
        <taxon>Fungi incertae sedis</taxon>
        <taxon>Mucoromycota</taxon>
        <taxon>Glomeromycotina</taxon>
        <taxon>Glomeromycetes</taxon>
        <taxon>Glomerales</taxon>
        <taxon>Glomeraceae</taxon>
        <taxon>Rhizophagus</taxon>
    </lineage>
</organism>
<dbReference type="Proteomes" id="UP000233469">
    <property type="component" value="Unassembled WGS sequence"/>
</dbReference>
<sequence>STLVKNPIPIVYLPWWDTSNYCLTWCRYCLTTNIIFGITEQSKCRKCKRVIDIDVTCIDEYNLKNFARRIFIINNNIVNWENNIKQGSNLMDSAYQFIREFDYCNDFNPIKVDRQIRFISFSNNMCDYCGFIYSSTIFFEQKYCKYCLYLYRKDLSDKNNGV</sequence>